<keyword evidence="3" id="KW-1185">Reference proteome</keyword>
<protein>
    <recommendedName>
        <fullName evidence="4">Primosomal protein</fullName>
    </recommendedName>
</protein>
<accession>A0ABM8DXB1</accession>
<dbReference type="RefSeq" id="WP_263795835.1">
    <property type="nucleotide sequence ID" value="NZ_AP027141.1"/>
</dbReference>
<evidence type="ECO:0000313" key="3">
    <source>
        <dbReference type="Proteomes" id="UP001317779"/>
    </source>
</evidence>
<gene>
    <name evidence="2" type="ORF">Microterr_09630</name>
</gene>
<reference evidence="2 3" key="1">
    <citation type="submission" date="2022-12" db="EMBL/GenBank/DDBJ databases">
        <title>Microbacterium terricola strain KV-448 chromosome, complete genome.</title>
        <authorList>
            <person name="Oshima T."/>
            <person name="Moriya T."/>
            <person name="Bessho Y."/>
        </authorList>
    </citation>
    <scope>NUCLEOTIDE SEQUENCE [LARGE SCALE GENOMIC DNA]</scope>
    <source>
        <strain evidence="2 3">KV-448</strain>
    </source>
</reference>
<organism evidence="2 3">
    <name type="scientific">Microbacterium terricola</name>
    <dbReference type="NCBI Taxonomy" id="344163"/>
    <lineage>
        <taxon>Bacteria</taxon>
        <taxon>Bacillati</taxon>
        <taxon>Actinomycetota</taxon>
        <taxon>Actinomycetes</taxon>
        <taxon>Micrococcales</taxon>
        <taxon>Microbacteriaceae</taxon>
        <taxon>Microbacterium</taxon>
    </lineage>
</organism>
<feature type="compositionally biased region" description="Acidic residues" evidence="1">
    <location>
        <begin position="489"/>
        <end position="508"/>
    </location>
</feature>
<dbReference type="Proteomes" id="UP001317779">
    <property type="component" value="Chromosome"/>
</dbReference>
<feature type="region of interest" description="Disordered" evidence="1">
    <location>
        <begin position="449"/>
        <end position="508"/>
    </location>
</feature>
<name>A0ABM8DXB1_9MICO</name>
<evidence type="ECO:0008006" key="4">
    <source>
        <dbReference type="Google" id="ProtNLM"/>
    </source>
</evidence>
<dbReference type="EMBL" id="AP027141">
    <property type="protein sequence ID" value="BDV30303.1"/>
    <property type="molecule type" value="Genomic_DNA"/>
</dbReference>
<evidence type="ECO:0000256" key="1">
    <source>
        <dbReference type="SAM" id="MobiDB-lite"/>
    </source>
</evidence>
<feature type="compositionally biased region" description="Basic and acidic residues" evidence="1">
    <location>
        <begin position="1"/>
        <end position="224"/>
    </location>
</feature>
<feature type="region of interest" description="Disordered" evidence="1">
    <location>
        <begin position="1"/>
        <end position="239"/>
    </location>
</feature>
<evidence type="ECO:0000313" key="2">
    <source>
        <dbReference type="EMBL" id="BDV30303.1"/>
    </source>
</evidence>
<sequence length="508" mass="56720">MSDDERPQRASGPRRDGDRKPPAARDGQKKPYVKRDGDKPYAKRDGDRKPYAPRDGERKPYVKRDGDRKPYAPRDGERKPYVKRDGDKPYAKRDGDRKPYAPRDGERKPYVKRDGDRPYAPRDGERKPYVKRDGDRPYAPRDGERKPYVKRDGDKPYAKRDGDRKPYAPRDGDRKPYQKRDGDRSYAPRDGERRSYPTRGGADRPARDPREIDTRSVRPRHDEPEVPEEITPQDLHSSARNELKTLSKENADWVARHLAMAAQLIDEDPERAHAHAIAATRRAGRIAIVRETAAITAYGIGDYALALRELRTYRRISGRDDQIALMVDSERGVGRADRALEVGRAVDRASLPTSVRVELAIAMSGARLDLGETERALLELDIPELDPNNAFEWSPALFAARAAVLEELGRADEAAEWNRRALVAADALDAAAGLADTEVVFVESIEDEFDDSDVDDSAHDASEEADAAVEADPSDEDVAPADVVPGDDTAADDASGDDDAEAPVEDER</sequence>
<proteinExistence type="predicted"/>
<feature type="compositionally biased region" description="Acidic residues" evidence="1">
    <location>
        <begin position="463"/>
        <end position="479"/>
    </location>
</feature>